<gene>
    <name evidence="2" type="ORF">AYM40_26575</name>
</gene>
<dbReference type="PANTHER" id="PTHR33164:SF105">
    <property type="entry name" value="TRANSCRIPTIONAL REPRESSOR PROTEIN-RELATED"/>
    <property type="match status" value="1"/>
</dbReference>
<name>A0A160FSI0_9BURK</name>
<feature type="domain" description="HTH marR-type" evidence="1">
    <location>
        <begin position="8"/>
        <end position="140"/>
    </location>
</feature>
<dbReference type="InterPro" id="IPR039422">
    <property type="entry name" value="MarR/SlyA-like"/>
</dbReference>
<dbReference type="SUPFAM" id="SSF46785">
    <property type="entry name" value="Winged helix' DNA-binding domain"/>
    <property type="match status" value="1"/>
</dbReference>
<dbReference type="PANTHER" id="PTHR33164">
    <property type="entry name" value="TRANSCRIPTIONAL REGULATOR, MARR FAMILY"/>
    <property type="match status" value="1"/>
</dbReference>
<dbReference type="PROSITE" id="PS50995">
    <property type="entry name" value="HTH_MARR_2"/>
    <property type="match status" value="1"/>
</dbReference>
<dbReference type="EMBL" id="CP014579">
    <property type="protein sequence ID" value="ANB75871.1"/>
    <property type="molecule type" value="Genomic_DNA"/>
</dbReference>
<dbReference type="GO" id="GO:0006950">
    <property type="term" value="P:response to stress"/>
    <property type="evidence" value="ECO:0007669"/>
    <property type="project" value="TreeGrafter"/>
</dbReference>
<dbReference type="PRINTS" id="PR00598">
    <property type="entry name" value="HTHMARR"/>
</dbReference>
<dbReference type="Gene3D" id="1.10.10.10">
    <property type="entry name" value="Winged helix-like DNA-binding domain superfamily/Winged helix DNA-binding domain"/>
    <property type="match status" value="1"/>
</dbReference>
<evidence type="ECO:0000313" key="3">
    <source>
        <dbReference type="Proteomes" id="UP000076852"/>
    </source>
</evidence>
<dbReference type="InterPro" id="IPR036390">
    <property type="entry name" value="WH_DNA-bd_sf"/>
</dbReference>
<dbReference type="GO" id="GO:0003700">
    <property type="term" value="F:DNA-binding transcription factor activity"/>
    <property type="evidence" value="ECO:0007669"/>
    <property type="project" value="InterPro"/>
</dbReference>
<organism evidence="2 3">
    <name type="scientific">Paraburkholderia phytofirmans OLGA172</name>
    <dbReference type="NCBI Taxonomy" id="1417228"/>
    <lineage>
        <taxon>Bacteria</taxon>
        <taxon>Pseudomonadati</taxon>
        <taxon>Pseudomonadota</taxon>
        <taxon>Betaproteobacteria</taxon>
        <taxon>Burkholderiales</taxon>
        <taxon>Burkholderiaceae</taxon>
        <taxon>Paraburkholderia</taxon>
    </lineage>
</organism>
<dbReference type="Proteomes" id="UP000076852">
    <property type="component" value="Chromosome 2"/>
</dbReference>
<dbReference type="AlphaFoldDB" id="A0A160FSI0"/>
<accession>A0A160FSI0</accession>
<dbReference type="OrthoDB" id="119252at2"/>
<dbReference type="KEGG" id="buz:AYM40_26575"/>
<dbReference type="STRING" id="1804984.AYM40_26575"/>
<dbReference type="RefSeq" id="WP_063499137.1">
    <property type="nucleotide sequence ID" value="NZ_CP014579.1"/>
</dbReference>
<evidence type="ECO:0000259" key="1">
    <source>
        <dbReference type="PROSITE" id="PS50995"/>
    </source>
</evidence>
<dbReference type="Pfam" id="PF12802">
    <property type="entry name" value="MarR_2"/>
    <property type="match status" value="1"/>
</dbReference>
<dbReference type="InterPro" id="IPR000835">
    <property type="entry name" value="HTH_MarR-typ"/>
</dbReference>
<sequence length="141" mass="15858">MDKNVSHSECNCFALRQAARYVTQVYDRHLSQAGVTPAQFTIMAHLARHPRMTMVELTEAIVMERTSLLRALKPLQRDGLVDTEASAHDARAHVFRLTRSGTRTLSRARPAWLAAQAEFESKFGSDRAKALRAELFDMTTA</sequence>
<proteinExistence type="predicted"/>
<keyword evidence="3" id="KW-1185">Reference proteome</keyword>
<dbReference type="InterPro" id="IPR036388">
    <property type="entry name" value="WH-like_DNA-bd_sf"/>
</dbReference>
<evidence type="ECO:0000313" key="2">
    <source>
        <dbReference type="EMBL" id="ANB75871.1"/>
    </source>
</evidence>
<protein>
    <submittedName>
        <fullName evidence="2">MarR family transcriptional regulator</fullName>
    </submittedName>
</protein>
<dbReference type="SMART" id="SM00347">
    <property type="entry name" value="HTH_MARR"/>
    <property type="match status" value="1"/>
</dbReference>
<reference evidence="2 3" key="1">
    <citation type="journal article" date="2016" name="Gene">
        <title>PacBio SMRT assembly of a complex multi-replicon genome reveals chlorocatechol degradative operon in a region of genome plasticity.</title>
        <authorList>
            <person name="Ricker N."/>
            <person name="Shen S.Y."/>
            <person name="Goordial J."/>
            <person name="Jin S."/>
            <person name="Fulthorpe R.R."/>
        </authorList>
    </citation>
    <scope>NUCLEOTIDE SEQUENCE [LARGE SCALE GENOMIC DNA]</scope>
    <source>
        <strain evidence="2 3">OLGA172</strain>
    </source>
</reference>